<evidence type="ECO:0000313" key="2">
    <source>
        <dbReference type="EMBL" id="KEQ07846.1"/>
    </source>
</evidence>
<protein>
    <recommendedName>
        <fullName evidence="1">RES domain-containing protein</fullName>
    </recommendedName>
</protein>
<dbReference type="RefSeq" id="WP_037166895.1">
    <property type="nucleotide sequence ID" value="NZ_JOKI01000014.1"/>
</dbReference>
<dbReference type="InterPro" id="IPR014914">
    <property type="entry name" value="RES_dom"/>
</dbReference>
<evidence type="ECO:0000259" key="1">
    <source>
        <dbReference type="SMART" id="SM00953"/>
    </source>
</evidence>
<reference evidence="2 3" key="1">
    <citation type="submission" date="2014-06" db="EMBL/GenBank/DDBJ databases">
        <title>Rhizobium pelagicum/R2-400B4.</title>
        <authorList>
            <person name="Kimes N.E."/>
            <person name="Lopez-Perez M."/>
        </authorList>
    </citation>
    <scope>NUCLEOTIDE SEQUENCE [LARGE SCALE GENOMIC DNA]</scope>
    <source>
        <strain evidence="2 3">R2-400B4</strain>
    </source>
</reference>
<name>A0A922P3I4_9HYPH</name>
<accession>A0A922P3I4</accession>
<gene>
    <name evidence="2" type="ORF">GV68_03360</name>
</gene>
<dbReference type="OrthoDB" id="648213at2"/>
<feature type="domain" description="RES" evidence="1">
    <location>
        <begin position="19"/>
        <end position="154"/>
    </location>
</feature>
<dbReference type="Proteomes" id="UP000052167">
    <property type="component" value="Unassembled WGS sequence"/>
</dbReference>
<organism evidence="2 3">
    <name type="scientific">Pseudorhizobium pelagicum</name>
    <dbReference type="NCBI Taxonomy" id="1509405"/>
    <lineage>
        <taxon>Bacteria</taxon>
        <taxon>Pseudomonadati</taxon>
        <taxon>Pseudomonadota</taxon>
        <taxon>Alphaproteobacteria</taxon>
        <taxon>Hyphomicrobiales</taxon>
        <taxon>Rhizobiaceae</taxon>
        <taxon>Rhizobium/Agrobacterium group</taxon>
        <taxon>Pseudorhizobium</taxon>
    </lineage>
</organism>
<sequence length="165" mass="17982">MRYEGALFRALNPIFAREPMSGRGAQIYGGRFNKKGAPALYTCLTVMTALREANQAGTLQPTTLISYDADIGRVFDTRDEVALLAEGMPPSSLADPTWRDQMKASGEARTQAFARHLAAAGYHGLLVRSFAPGANADDLNLVLWQWGAAAPARLTLIDDEKRLSR</sequence>
<keyword evidence="3" id="KW-1185">Reference proteome</keyword>
<dbReference type="SMART" id="SM00953">
    <property type="entry name" value="RES"/>
    <property type="match status" value="1"/>
</dbReference>
<evidence type="ECO:0000313" key="3">
    <source>
        <dbReference type="Proteomes" id="UP000052167"/>
    </source>
</evidence>
<dbReference type="AlphaFoldDB" id="A0A922P3I4"/>
<proteinExistence type="predicted"/>
<dbReference type="EMBL" id="JOKJ01000011">
    <property type="protein sequence ID" value="KEQ07846.1"/>
    <property type="molecule type" value="Genomic_DNA"/>
</dbReference>
<comment type="caution">
    <text evidence="2">The sequence shown here is derived from an EMBL/GenBank/DDBJ whole genome shotgun (WGS) entry which is preliminary data.</text>
</comment>
<dbReference type="Pfam" id="PF08808">
    <property type="entry name" value="RES"/>
    <property type="match status" value="1"/>
</dbReference>